<accession>A0A1H1WSB8</accession>
<evidence type="ECO:0000256" key="3">
    <source>
        <dbReference type="ARBA" id="ARBA00023163"/>
    </source>
</evidence>
<dbReference type="InterPro" id="IPR036388">
    <property type="entry name" value="WH-like_DNA-bd_sf"/>
</dbReference>
<dbReference type="GO" id="GO:0003700">
    <property type="term" value="F:DNA-binding transcription factor activity"/>
    <property type="evidence" value="ECO:0007669"/>
    <property type="project" value="InterPro"/>
</dbReference>
<evidence type="ECO:0000256" key="1">
    <source>
        <dbReference type="ARBA" id="ARBA00023015"/>
    </source>
</evidence>
<dbReference type="PRINTS" id="PR00778">
    <property type="entry name" value="HTHARSR"/>
</dbReference>
<dbReference type="InterPro" id="IPR001845">
    <property type="entry name" value="HTH_ArsR_DNA-bd_dom"/>
</dbReference>
<keyword evidence="3" id="KW-0804">Transcription</keyword>
<dbReference type="Gene3D" id="1.10.10.10">
    <property type="entry name" value="Winged helix-like DNA-binding domain superfamily/Winged helix DNA-binding domain"/>
    <property type="match status" value="1"/>
</dbReference>
<feature type="compositionally biased region" description="Basic and acidic residues" evidence="4">
    <location>
        <begin position="30"/>
        <end position="42"/>
    </location>
</feature>
<dbReference type="STRING" id="546871.SAMN04488543_2793"/>
<evidence type="ECO:0000259" key="5">
    <source>
        <dbReference type="PROSITE" id="PS50987"/>
    </source>
</evidence>
<dbReference type="InterPro" id="IPR011991">
    <property type="entry name" value="ArsR-like_HTH"/>
</dbReference>
<dbReference type="EMBL" id="LT629749">
    <property type="protein sequence ID" value="SDS99099.1"/>
    <property type="molecule type" value="Genomic_DNA"/>
</dbReference>
<dbReference type="Pfam" id="PF01022">
    <property type="entry name" value="HTH_5"/>
    <property type="match status" value="1"/>
</dbReference>
<dbReference type="InterPro" id="IPR051011">
    <property type="entry name" value="Metal_resp_trans_reg"/>
</dbReference>
<evidence type="ECO:0000313" key="6">
    <source>
        <dbReference type="EMBL" id="SDS99099.1"/>
    </source>
</evidence>
<dbReference type="InterPro" id="IPR036390">
    <property type="entry name" value="WH_DNA-bd_sf"/>
</dbReference>
<feature type="region of interest" description="Disordered" evidence="4">
    <location>
        <begin position="344"/>
        <end position="383"/>
    </location>
</feature>
<feature type="compositionally biased region" description="Basic and acidic residues" evidence="4">
    <location>
        <begin position="359"/>
        <end position="368"/>
    </location>
</feature>
<feature type="compositionally biased region" description="Basic residues" evidence="4">
    <location>
        <begin position="45"/>
        <end position="56"/>
    </location>
</feature>
<feature type="compositionally biased region" description="Polar residues" evidence="4">
    <location>
        <begin position="136"/>
        <end position="147"/>
    </location>
</feature>
<reference evidence="6 7" key="1">
    <citation type="submission" date="2016-10" db="EMBL/GenBank/DDBJ databases">
        <authorList>
            <person name="de Groot N.N."/>
        </authorList>
    </citation>
    <scope>NUCLEOTIDE SEQUENCE [LARGE SCALE GENOMIC DNA]</scope>
    <source>
        <strain evidence="6 7">DSM 21741</strain>
    </source>
</reference>
<sequence>MTPTGSPPAAHQTCSVTVDLRPPPAATTRSLDHELTIGHDQRANMPKRKLTTRSRHSPSADTAQPVVVACRGGDCGKEPSIPTPSTPHSSAIFAPASPTPQMCSSAPVSMPASAPTWSSSFPVNPDVRQAAKRSGSVESTTPRSPGASSIGCGLVAPPSRPNRRSSPSAAFDPAGSTAMSSTRSPSAVEGPQRQPGFRQPSLTGLRCRSAATGQRRRWRKSQAGSHDHYTSTCNNLRMLEHSQDQTLQGDSVRADEQIVELAVEVFTMLADATRVRIVLALQDGELSVNTLAELVGKSPTAVSQHLAKLRLARIVATRHEANRVYYRLANEHARRLVADAIDQAEHSVDDHPRHHRRITSRDDEHDCASARARAPSCSRTPPL</sequence>
<dbReference type="GO" id="GO:0003677">
    <property type="term" value="F:DNA binding"/>
    <property type="evidence" value="ECO:0007669"/>
    <property type="project" value="UniProtKB-KW"/>
</dbReference>
<dbReference type="AlphaFoldDB" id="A0A1H1WSB8"/>
<evidence type="ECO:0000256" key="2">
    <source>
        <dbReference type="ARBA" id="ARBA00023125"/>
    </source>
</evidence>
<name>A0A1H1WSB8_9ACTN</name>
<proteinExistence type="predicted"/>
<keyword evidence="7" id="KW-1185">Reference proteome</keyword>
<dbReference type="Proteomes" id="UP000199092">
    <property type="component" value="Chromosome I"/>
</dbReference>
<gene>
    <name evidence="6" type="ORF">SAMN04488543_2793</name>
</gene>
<keyword evidence="2 6" id="KW-0238">DNA-binding</keyword>
<feature type="region of interest" description="Disordered" evidence="4">
    <location>
        <begin position="1"/>
        <end position="229"/>
    </location>
</feature>
<feature type="domain" description="HTH arsR-type" evidence="5">
    <location>
        <begin position="254"/>
        <end position="348"/>
    </location>
</feature>
<protein>
    <submittedName>
        <fullName evidence="6">DNA-binding transcriptional regulator, ArsR family</fullName>
    </submittedName>
</protein>
<evidence type="ECO:0000256" key="4">
    <source>
        <dbReference type="SAM" id="MobiDB-lite"/>
    </source>
</evidence>
<evidence type="ECO:0000313" key="7">
    <source>
        <dbReference type="Proteomes" id="UP000199092"/>
    </source>
</evidence>
<feature type="compositionally biased region" description="Low complexity" evidence="4">
    <location>
        <begin position="104"/>
        <end position="115"/>
    </location>
</feature>
<dbReference type="SUPFAM" id="SSF46785">
    <property type="entry name" value="Winged helix' DNA-binding domain"/>
    <property type="match status" value="1"/>
</dbReference>
<organism evidence="6 7">
    <name type="scientific">Friedmanniella luteola</name>
    <dbReference type="NCBI Taxonomy" id="546871"/>
    <lineage>
        <taxon>Bacteria</taxon>
        <taxon>Bacillati</taxon>
        <taxon>Actinomycetota</taxon>
        <taxon>Actinomycetes</taxon>
        <taxon>Propionibacteriales</taxon>
        <taxon>Nocardioidaceae</taxon>
        <taxon>Friedmanniella</taxon>
    </lineage>
</organism>
<dbReference type="SMART" id="SM00418">
    <property type="entry name" value="HTH_ARSR"/>
    <property type="match status" value="1"/>
</dbReference>
<feature type="compositionally biased region" description="Low complexity" evidence="4">
    <location>
        <begin position="369"/>
        <end position="383"/>
    </location>
</feature>
<keyword evidence="1" id="KW-0805">Transcription regulation</keyword>
<dbReference type="CDD" id="cd00090">
    <property type="entry name" value="HTH_ARSR"/>
    <property type="match status" value="1"/>
</dbReference>
<dbReference type="NCBIfam" id="NF033788">
    <property type="entry name" value="HTH_metalloreg"/>
    <property type="match status" value="1"/>
</dbReference>
<dbReference type="PROSITE" id="PS50987">
    <property type="entry name" value="HTH_ARSR_2"/>
    <property type="match status" value="1"/>
</dbReference>
<dbReference type="PANTHER" id="PTHR43132:SF8">
    <property type="entry name" value="HTH-TYPE TRANSCRIPTIONAL REGULATOR KMTR"/>
    <property type="match status" value="1"/>
</dbReference>
<dbReference type="PANTHER" id="PTHR43132">
    <property type="entry name" value="ARSENICAL RESISTANCE OPERON REPRESSOR ARSR-RELATED"/>
    <property type="match status" value="1"/>
</dbReference>